<dbReference type="AlphaFoldDB" id="A0A0J8WX66"/>
<evidence type="ECO:0000313" key="2">
    <source>
        <dbReference type="Proteomes" id="UP000037594"/>
    </source>
</evidence>
<comment type="caution">
    <text evidence="1">The sequence shown here is derived from an EMBL/GenBank/DDBJ whole genome shotgun (WGS) entry which is preliminary data.</text>
</comment>
<accession>A0A0J8WX66</accession>
<evidence type="ECO:0000313" key="1">
    <source>
        <dbReference type="EMBL" id="KMV17624.1"/>
    </source>
</evidence>
<sequence length="73" mass="7947">MAVLDGSGPPEIDYETCPSCGSDEYGPLDLANPYGNSDRNALHYTVGVCLDCEFVWDAHEEDLDTAIHRTGAR</sequence>
<name>A0A0J8WX66_9MYCO</name>
<gene>
    <name evidence="1" type="ORF">ACT17_15190</name>
</gene>
<dbReference type="PATRIC" id="fig|451644.5.peg.3149"/>
<reference evidence="1 2" key="1">
    <citation type="submission" date="2015-06" db="EMBL/GenBank/DDBJ databases">
        <title>Genome sequence of Mycobacterium conceptionense strain MLE.</title>
        <authorList>
            <person name="Greninger A.L."/>
            <person name="Cunningham G."/>
            <person name="Chiu C.Y."/>
            <person name="Miller S."/>
        </authorList>
    </citation>
    <scope>NUCLEOTIDE SEQUENCE [LARGE SCALE GENOMIC DNA]</scope>
    <source>
        <strain evidence="1 2">MLE</strain>
    </source>
</reference>
<dbReference type="EMBL" id="LFOD01000012">
    <property type="protein sequence ID" value="KMV17624.1"/>
    <property type="molecule type" value="Genomic_DNA"/>
</dbReference>
<protein>
    <submittedName>
        <fullName evidence="1">Uncharacterized protein</fullName>
    </submittedName>
</protein>
<dbReference type="Proteomes" id="UP000037594">
    <property type="component" value="Unassembled WGS sequence"/>
</dbReference>
<dbReference type="RefSeq" id="WP_048895975.1">
    <property type="nucleotide sequence ID" value="NZ_LFOD01000012.1"/>
</dbReference>
<organism evidence="1 2">
    <name type="scientific">Mycolicibacterium conceptionense</name>
    <dbReference type="NCBI Taxonomy" id="451644"/>
    <lineage>
        <taxon>Bacteria</taxon>
        <taxon>Bacillati</taxon>
        <taxon>Actinomycetota</taxon>
        <taxon>Actinomycetes</taxon>
        <taxon>Mycobacteriales</taxon>
        <taxon>Mycobacteriaceae</taxon>
        <taxon>Mycolicibacterium</taxon>
    </lineage>
</organism>
<proteinExistence type="predicted"/>